<evidence type="ECO:0000313" key="2">
    <source>
        <dbReference type="Proteomes" id="UP001054945"/>
    </source>
</evidence>
<accession>A0AAV4P8H8</accession>
<dbReference type="Proteomes" id="UP001054945">
    <property type="component" value="Unassembled WGS sequence"/>
</dbReference>
<dbReference type="EMBL" id="BPLR01004231">
    <property type="protein sequence ID" value="GIX93298.1"/>
    <property type="molecule type" value="Genomic_DNA"/>
</dbReference>
<protein>
    <submittedName>
        <fullName evidence="1">Uncharacterized protein</fullName>
    </submittedName>
</protein>
<keyword evidence="2" id="KW-1185">Reference proteome</keyword>
<gene>
    <name evidence="1" type="ORF">CEXT_73851</name>
</gene>
<proteinExistence type="predicted"/>
<dbReference type="AlphaFoldDB" id="A0AAV4P8H8"/>
<reference evidence="1 2" key="1">
    <citation type="submission" date="2021-06" db="EMBL/GenBank/DDBJ databases">
        <title>Caerostris extrusa draft genome.</title>
        <authorList>
            <person name="Kono N."/>
            <person name="Arakawa K."/>
        </authorList>
    </citation>
    <scope>NUCLEOTIDE SEQUENCE [LARGE SCALE GENOMIC DNA]</scope>
</reference>
<evidence type="ECO:0000313" key="1">
    <source>
        <dbReference type="EMBL" id="GIX93298.1"/>
    </source>
</evidence>
<organism evidence="1 2">
    <name type="scientific">Caerostris extrusa</name>
    <name type="common">Bark spider</name>
    <name type="synonym">Caerostris bankana</name>
    <dbReference type="NCBI Taxonomy" id="172846"/>
    <lineage>
        <taxon>Eukaryota</taxon>
        <taxon>Metazoa</taxon>
        <taxon>Ecdysozoa</taxon>
        <taxon>Arthropoda</taxon>
        <taxon>Chelicerata</taxon>
        <taxon>Arachnida</taxon>
        <taxon>Araneae</taxon>
        <taxon>Araneomorphae</taxon>
        <taxon>Entelegynae</taxon>
        <taxon>Araneoidea</taxon>
        <taxon>Araneidae</taxon>
        <taxon>Caerostris</taxon>
    </lineage>
</organism>
<name>A0AAV4P8H8_CAEEX</name>
<sequence>MFARSFQEDDGKGKSTTGKHFKVLIVAPSAENKACESRKVTNEGVGEVFLKKKEGEKNRLVTLNFDGRFLVRGMRWFEKQKGVPKNYYKSNERTCKEEFSNNQNC</sequence>
<comment type="caution">
    <text evidence="1">The sequence shown here is derived from an EMBL/GenBank/DDBJ whole genome shotgun (WGS) entry which is preliminary data.</text>
</comment>